<dbReference type="EMBL" id="BAAADJ010000064">
    <property type="protein sequence ID" value="GAA0346783.1"/>
    <property type="molecule type" value="Genomic_DNA"/>
</dbReference>
<evidence type="ECO:0000256" key="8">
    <source>
        <dbReference type="ARBA" id="ARBA00023136"/>
    </source>
</evidence>
<protein>
    <submittedName>
        <fullName evidence="11">F0F1 ATP synthase subunit beta</fullName>
    </submittedName>
</protein>
<keyword evidence="12" id="KW-1185">Reference proteome</keyword>
<keyword evidence="10" id="KW-0066">ATP synthesis</keyword>
<keyword evidence="8" id="KW-0472">Membrane</keyword>
<sequence>MDQLKLNVSLLRRRVPNLTSAARSVGLRPATVSNLCTGKIPIARAEVRTLVALASLAECSVDELLIKGSEGEMIETGIKVLDLFAPLTKGGTIGFVARPGMGQLVVLSEVLYRLKAQGYATVFLVPEEASVGISDVIDVVEKVCHSTEEVSNYILAEGKKREVVLAADRSIVLSGEIFTLQEHFGSAGIESVTTLLVDPRGEVVDEDEPYGPLDTLWQFDAELTARKMFPAIQPVISTSVVLEGSHLEQTHMVIQQRARKLLRRYRELRFLVQENGLERLPANDVEIYKRGLRLEAYFTQPFFVAEEYTKKKGETVSLEQTLKDVAKLLDGGADGWETDQLLYIGSIEGRE</sequence>
<dbReference type="PANTHER" id="PTHR15184">
    <property type="entry name" value="ATP SYNTHASE"/>
    <property type="match status" value="1"/>
</dbReference>
<proteinExistence type="inferred from homology"/>
<keyword evidence="5" id="KW-0067">ATP-binding</keyword>
<organism evidence="11 12">
    <name type="scientific">Bacillus carboniphilus</name>
    <dbReference type="NCBI Taxonomy" id="86663"/>
    <lineage>
        <taxon>Bacteria</taxon>
        <taxon>Bacillati</taxon>
        <taxon>Bacillota</taxon>
        <taxon>Bacilli</taxon>
        <taxon>Bacillales</taxon>
        <taxon>Bacillaceae</taxon>
        <taxon>Bacillus</taxon>
    </lineage>
</organism>
<evidence type="ECO:0000313" key="11">
    <source>
        <dbReference type="EMBL" id="GAA0346783.1"/>
    </source>
</evidence>
<keyword evidence="9" id="KW-0139">CF(1)</keyword>
<evidence type="ECO:0000256" key="10">
    <source>
        <dbReference type="ARBA" id="ARBA00023310"/>
    </source>
</evidence>
<keyword evidence="6" id="KW-1278">Translocase</keyword>
<evidence type="ECO:0000256" key="6">
    <source>
        <dbReference type="ARBA" id="ARBA00022967"/>
    </source>
</evidence>
<evidence type="ECO:0000256" key="4">
    <source>
        <dbReference type="ARBA" id="ARBA00022741"/>
    </source>
</evidence>
<evidence type="ECO:0000313" key="12">
    <source>
        <dbReference type="Proteomes" id="UP001500782"/>
    </source>
</evidence>
<accession>A0ABN0WU31</accession>
<dbReference type="RefSeq" id="WP_343803681.1">
    <property type="nucleotide sequence ID" value="NZ_BAAADJ010000064.1"/>
</dbReference>
<dbReference type="Gene3D" id="3.40.50.300">
    <property type="entry name" value="P-loop containing nucleotide triphosphate hydrolases"/>
    <property type="match status" value="1"/>
</dbReference>
<dbReference type="InterPro" id="IPR050053">
    <property type="entry name" value="ATPase_alpha/beta_chains"/>
</dbReference>
<dbReference type="SUPFAM" id="SSF47917">
    <property type="entry name" value="C-terminal domain of alpha and beta subunits of F1 ATP synthase"/>
    <property type="match status" value="1"/>
</dbReference>
<evidence type="ECO:0000256" key="1">
    <source>
        <dbReference type="ARBA" id="ARBA00004370"/>
    </source>
</evidence>
<evidence type="ECO:0000256" key="9">
    <source>
        <dbReference type="ARBA" id="ARBA00023196"/>
    </source>
</evidence>
<comment type="caution">
    <text evidence="11">The sequence shown here is derived from an EMBL/GenBank/DDBJ whole genome shotgun (WGS) entry which is preliminary data.</text>
</comment>
<evidence type="ECO:0000256" key="5">
    <source>
        <dbReference type="ARBA" id="ARBA00022840"/>
    </source>
</evidence>
<comment type="subcellular location">
    <subcellularLocation>
        <location evidence="1">Membrane</location>
    </subcellularLocation>
</comment>
<name>A0ABN0WU31_9BACI</name>
<keyword evidence="7" id="KW-0406">Ion transport</keyword>
<evidence type="ECO:0000256" key="7">
    <source>
        <dbReference type="ARBA" id="ARBA00023065"/>
    </source>
</evidence>
<keyword evidence="4" id="KW-0547">Nucleotide-binding</keyword>
<evidence type="ECO:0000256" key="3">
    <source>
        <dbReference type="ARBA" id="ARBA00022448"/>
    </source>
</evidence>
<reference evidence="11 12" key="1">
    <citation type="journal article" date="2019" name="Int. J. Syst. Evol. Microbiol.">
        <title>The Global Catalogue of Microorganisms (GCM) 10K type strain sequencing project: providing services to taxonomists for standard genome sequencing and annotation.</title>
        <authorList>
            <consortium name="The Broad Institute Genomics Platform"/>
            <consortium name="The Broad Institute Genome Sequencing Center for Infectious Disease"/>
            <person name="Wu L."/>
            <person name="Ma J."/>
        </authorList>
    </citation>
    <scope>NUCLEOTIDE SEQUENCE [LARGE SCALE GENOMIC DNA]</scope>
    <source>
        <strain evidence="11 12">JCM 9731</strain>
    </source>
</reference>
<dbReference type="InterPro" id="IPR024034">
    <property type="entry name" value="ATPase_F1/V1_b/a_C"/>
</dbReference>
<dbReference type="SUPFAM" id="SSF52540">
    <property type="entry name" value="P-loop containing nucleoside triphosphate hydrolases"/>
    <property type="match status" value="1"/>
</dbReference>
<dbReference type="InterPro" id="IPR027417">
    <property type="entry name" value="P-loop_NTPase"/>
</dbReference>
<dbReference type="PANTHER" id="PTHR15184:SF71">
    <property type="entry name" value="ATP SYNTHASE SUBUNIT BETA, MITOCHONDRIAL"/>
    <property type="match status" value="1"/>
</dbReference>
<gene>
    <name evidence="11" type="primary">atpD_2</name>
    <name evidence="11" type="ORF">GCM10008967_41480</name>
</gene>
<dbReference type="Gene3D" id="1.10.1140.10">
    <property type="entry name" value="Bovine Mitochondrial F1-atpase, Atp Synthase Beta Chain, Chain D, domain 3"/>
    <property type="match status" value="1"/>
</dbReference>
<keyword evidence="3" id="KW-0813">Transport</keyword>
<evidence type="ECO:0000256" key="2">
    <source>
        <dbReference type="ARBA" id="ARBA00008936"/>
    </source>
</evidence>
<comment type="similarity">
    <text evidence="2">Belongs to the ATPase alpha/beta chains family.</text>
</comment>
<dbReference type="Proteomes" id="UP001500782">
    <property type="component" value="Unassembled WGS sequence"/>
</dbReference>